<dbReference type="EMBL" id="CAKLDM010000004">
    <property type="protein sequence ID" value="CAH0543122.1"/>
    <property type="molecule type" value="Genomic_DNA"/>
</dbReference>
<evidence type="ECO:0000313" key="3">
    <source>
        <dbReference type="Proteomes" id="UP000838748"/>
    </source>
</evidence>
<evidence type="ECO:0000313" key="2">
    <source>
        <dbReference type="EMBL" id="CAH0543122.1"/>
    </source>
</evidence>
<gene>
    <name evidence="2" type="ORF">VMF7928_04411</name>
</gene>
<sequence length="113" mass="12736">MKLSRKSLQKSQEQLDKGAAEFVDSAEELSSPPNPVGRPKANRELTKPVSISLTDTDKKLLDRQFKRFNMVAYQKDGETTTSLTRSDLVKLMAKLLDEKSDDELYSMINTLIA</sequence>
<keyword evidence="3" id="KW-1185">Reference proteome</keyword>
<reference evidence="2" key="1">
    <citation type="submission" date="2021-11" db="EMBL/GenBank/DDBJ databases">
        <authorList>
            <person name="Rodrigo-Torres L."/>
            <person name="Arahal R. D."/>
            <person name="Lucena T."/>
        </authorList>
    </citation>
    <scope>NUCLEOTIDE SEQUENCE</scope>
    <source>
        <strain evidence="2">CECT 7928</strain>
    </source>
</reference>
<proteinExistence type="predicted"/>
<accession>A0ABM9A9A0</accession>
<evidence type="ECO:0000256" key="1">
    <source>
        <dbReference type="SAM" id="MobiDB-lite"/>
    </source>
</evidence>
<protein>
    <submittedName>
        <fullName evidence="2">Uncharacterized protein</fullName>
    </submittedName>
</protein>
<organism evidence="2 3">
    <name type="scientific">Vibrio marisflavi CECT 7928</name>
    <dbReference type="NCBI Taxonomy" id="634439"/>
    <lineage>
        <taxon>Bacteria</taxon>
        <taxon>Pseudomonadati</taxon>
        <taxon>Pseudomonadota</taxon>
        <taxon>Gammaproteobacteria</taxon>
        <taxon>Vibrionales</taxon>
        <taxon>Vibrionaceae</taxon>
        <taxon>Vibrio</taxon>
    </lineage>
</organism>
<feature type="region of interest" description="Disordered" evidence="1">
    <location>
        <begin position="1"/>
        <end position="45"/>
    </location>
</feature>
<dbReference type="Proteomes" id="UP000838748">
    <property type="component" value="Unassembled WGS sequence"/>
</dbReference>
<name>A0ABM9A9A0_9VIBR</name>
<comment type="caution">
    <text evidence="2">The sequence shown here is derived from an EMBL/GenBank/DDBJ whole genome shotgun (WGS) entry which is preliminary data.</text>
</comment>
<dbReference type="RefSeq" id="WP_237363988.1">
    <property type="nucleotide sequence ID" value="NZ_CAKLDM010000004.1"/>
</dbReference>